<sequence length="80" mass="9390">MIQTSMIQTSKLNSEQIYTSLPDKYEQYSIETQQLIVKYLNQLDNKEQIAYLIAKEHLGTSFDIVKSIGYIEWKKKQNDA</sequence>
<dbReference type="EMBL" id="MN739553">
    <property type="protein sequence ID" value="QHT12949.1"/>
    <property type="molecule type" value="Genomic_DNA"/>
</dbReference>
<proteinExistence type="predicted"/>
<dbReference type="AlphaFoldDB" id="A0A6C0DAI2"/>
<reference evidence="1" key="1">
    <citation type="journal article" date="2020" name="Nature">
        <title>Giant virus diversity and host interactions through global metagenomics.</title>
        <authorList>
            <person name="Schulz F."/>
            <person name="Roux S."/>
            <person name="Paez-Espino D."/>
            <person name="Jungbluth S."/>
            <person name="Walsh D.A."/>
            <person name="Denef V.J."/>
            <person name="McMahon K.D."/>
            <person name="Konstantinidis K.T."/>
            <person name="Eloe-Fadrosh E.A."/>
            <person name="Kyrpides N.C."/>
            <person name="Woyke T."/>
        </authorList>
    </citation>
    <scope>NUCLEOTIDE SEQUENCE</scope>
    <source>
        <strain evidence="1">GVMAG-M-3300023174-130</strain>
    </source>
</reference>
<protein>
    <submittedName>
        <fullName evidence="1">Uncharacterized protein</fullName>
    </submittedName>
</protein>
<accession>A0A6C0DAI2</accession>
<name>A0A6C0DAI2_9ZZZZ</name>
<organism evidence="1">
    <name type="scientific">viral metagenome</name>
    <dbReference type="NCBI Taxonomy" id="1070528"/>
    <lineage>
        <taxon>unclassified sequences</taxon>
        <taxon>metagenomes</taxon>
        <taxon>organismal metagenomes</taxon>
    </lineage>
</organism>
<evidence type="ECO:0000313" key="1">
    <source>
        <dbReference type="EMBL" id="QHT12949.1"/>
    </source>
</evidence>